<gene>
    <name evidence="2" type="ORF">CVLEPA_LOCUS30503</name>
</gene>
<proteinExistence type="predicted"/>
<sequence length="150" mass="17214">MNARRIASSSLLTVVCLLLCQAHLASSGPTRRLPQYVSSRGYVRKCGMNAKTFARSLCGDRFFDLPMEFNIYPLEAIIRARHPNPLTKPFLYQTYMCCTVGCEREAWTFMCNYHRVLRQCKSKKNETACRNDMNKDGAWMPPSYKDVLGL</sequence>
<evidence type="ECO:0000256" key="1">
    <source>
        <dbReference type="SAM" id="SignalP"/>
    </source>
</evidence>
<keyword evidence="3" id="KW-1185">Reference proteome</keyword>
<protein>
    <submittedName>
        <fullName evidence="2">Uncharacterized protein</fullName>
    </submittedName>
</protein>
<evidence type="ECO:0000313" key="2">
    <source>
        <dbReference type="EMBL" id="CAK8697241.1"/>
    </source>
</evidence>
<evidence type="ECO:0000313" key="3">
    <source>
        <dbReference type="Proteomes" id="UP001642483"/>
    </source>
</evidence>
<feature type="signal peptide" evidence="1">
    <location>
        <begin position="1"/>
        <end position="27"/>
    </location>
</feature>
<name>A0ABP0GZT0_CLALP</name>
<dbReference type="Proteomes" id="UP001642483">
    <property type="component" value="Unassembled WGS sequence"/>
</dbReference>
<dbReference type="EMBL" id="CAWYQH010000163">
    <property type="protein sequence ID" value="CAK8697241.1"/>
    <property type="molecule type" value="Genomic_DNA"/>
</dbReference>
<organism evidence="2 3">
    <name type="scientific">Clavelina lepadiformis</name>
    <name type="common">Light-bulb sea squirt</name>
    <name type="synonym">Ascidia lepadiformis</name>
    <dbReference type="NCBI Taxonomy" id="159417"/>
    <lineage>
        <taxon>Eukaryota</taxon>
        <taxon>Metazoa</taxon>
        <taxon>Chordata</taxon>
        <taxon>Tunicata</taxon>
        <taxon>Ascidiacea</taxon>
        <taxon>Aplousobranchia</taxon>
        <taxon>Clavelinidae</taxon>
        <taxon>Clavelina</taxon>
    </lineage>
</organism>
<feature type="chain" id="PRO_5047120972" evidence="1">
    <location>
        <begin position="28"/>
        <end position="150"/>
    </location>
</feature>
<comment type="caution">
    <text evidence="2">The sequence shown here is derived from an EMBL/GenBank/DDBJ whole genome shotgun (WGS) entry which is preliminary data.</text>
</comment>
<accession>A0ABP0GZT0</accession>
<reference evidence="2 3" key="1">
    <citation type="submission" date="2024-02" db="EMBL/GenBank/DDBJ databases">
        <authorList>
            <person name="Daric V."/>
            <person name="Darras S."/>
        </authorList>
    </citation>
    <scope>NUCLEOTIDE SEQUENCE [LARGE SCALE GENOMIC DNA]</scope>
</reference>
<keyword evidence="1" id="KW-0732">Signal</keyword>